<dbReference type="AlphaFoldDB" id="A0A2V1DKG1"/>
<keyword evidence="6 8" id="KW-0472">Membrane</keyword>
<protein>
    <submittedName>
        <fullName evidence="10">MFS general substrate transporter</fullName>
    </submittedName>
</protein>
<feature type="transmembrane region" description="Helical" evidence="8">
    <location>
        <begin position="307"/>
        <end position="327"/>
    </location>
</feature>
<comment type="subcellular location">
    <subcellularLocation>
        <location evidence="1">Membrane</location>
        <topology evidence="1">Multi-pass membrane protein</topology>
    </subcellularLocation>
</comment>
<dbReference type="PROSITE" id="PS50850">
    <property type="entry name" value="MFS"/>
    <property type="match status" value="1"/>
</dbReference>
<dbReference type="InterPro" id="IPR011701">
    <property type="entry name" value="MFS"/>
</dbReference>
<dbReference type="GO" id="GO:0005886">
    <property type="term" value="C:plasma membrane"/>
    <property type="evidence" value="ECO:0007669"/>
    <property type="project" value="TreeGrafter"/>
</dbReference>
<dbReference type="SUPFAM" id="SSF103473">
    <property type="entry name" value="MFS general substrate transporter"/>
    <property type="match status" value="1"/>
</dbReference>
<accession>A0A2V1DKG1</accession>
<feature type="transmembrane region" description="Helical" evidence="8">
    <location>
        <begin position="130"/>
        <end position="151"/>
    </location>
</feature>
<feature type="region of interest" description="Disordered" evidence="7">
    <location>
        <begin position="1"/>
        <end position="25"/>
    </location>
</feature>
<evidence type="ECO:0000256" key="5">
    <source>
        <dbReference type="ARBA" id="ARBA00022989"/>
    </source>
</evidence>
<proteinExistence type="inferred from homology"/>
<feature type="transmembrane region" description="Helical" evidence="8">
    <location>
        <begin position="163"/>
        <end position="182"/>
    </location>
</feature>
<feature type="transmembrane region" description="Helical" evidence="8">
    <location>
        <begin position="434"/>
        <end position="457"/>
    </location>
</feature>
<dbReference type="InterPro" id="IPR036259">
    <property type="entry name" value="MFS_trans_sf"/>
</dbReference>
<dbReference type="PANTHER" id="PTHR23501:SF12">
    <property type="entry name" value="MAJOR FACILITATOR SUPERFAMILY (MFS) PROFILE DOMAIN-CONTAINING PROTEIN-RELATED"/>
    <property type="match status" value="1"/>
</dbReference>
<evidence type="ECO:0000256" key="3">
    <source>
        <dbReference type="ARBA" id="ARBA00022448"/>
    </source>
</evidence>
<evidence type="ECO:0000313" key="10">
    <source>
        <dbReference type="EMBL" id="PVH98321.1"/>
    </source>
</evidence>
<feature type="transmembrane region" description="Helical" evidence="8">
    <location>
        <begin position="194"/>
        <end position="213"/>
    </location>
</feature>
<name>A0A2V1DKG1_9PLEO</name>
<feature type="transmembrane region" description="Helical" evidence="8">
    <location>
        <begin position="105"/>
        <end position="124"/>
    </location>
</feature>
<keyword evidence="5 8" id="KW-1133">Transmembrane helix</keyword>
<feature type="transmembrane region" description="Helical" evidence="8">
    <location>
        <begin position="74"/>
        <end position="93"/>
    </location>
</feature>
<dbReference type="Gene3D" id="1.20.1250.20">
    <property type="entry name" value="MFS general substrate transporter like domains"/>
    <property type="match status" value="2"/>
</dbReference>
<feature type="domain" description="Major facilitator superfamily (MFS) profile" evidence="9">
    <location>
        <begin position="40"/>
        <end position="544"/>
    </location>
</feature>
<feature type="transmembrane region" description="Helical" evidence="8">
    <location>
        <begin position="372"/>
        <end position="388"/>
    </location>
</feature>
<evidence type="ECO:0000256" key="1">
    <source>
        <dbReference type="ARBA" id="ARBA00004141"/>
    </source>
</evidence>
<evidence type="ECO:0000256" key="4">
    <source>
        <dbReference type="ARBA" id="ARBA00022692"/>
    </source>
</evidence>
<dbReference type="OrthoDB" id="10021397at2759"/>
<dbReference type="Proteomes" id="UP000244855">
    <property type="component" value="Unassembled WGS sequence"/>
</dbReference>
<feature type="transmembrane region" description="Helical" evidence="8">
    <location>
        <begin position="234"/>
        <end position="260"/>
    </location>
</feature>
<feature type="transmembrane region" description="Helical" evidence="8">
    <location>
        <begin position="34"/>
        <end position="54"/>
    </location>
</feature>
<organism evidence="10 11">
    <name type="scientific">Periconia macrospinosa</name>
    <dbReference type="NCBI Taxonomy" id="97972"/>
    <lineage>
        <taxon>Eukaryota</taxon>
        <taxon>Fungi</taxon>
        <taxon>Dikarya</taxon>
        <taxon>Ascomycota</taxon>
        <taxon>Pezizomycotina</taxon>
        <taxon>Dothideomycetes</taxon>
        <taxon>Pleosporomycetidae</taxon>
        <taxon>Pleosporales</taxon>
        <taxon>Massarineae</taxon>
        <taxon>Periconiaceae</taxon>
        <taxon>Periconia</taxon>
    </lineage>
</organism>
<evidence type="ECO:0000313" key="11">
    <source>
        <dbReference type="Proteomes" id="UP000244855"/>
    </source>
</evidence>
<dbReference type="PANTHER" id="PTHR23501">
    <property type="entry name" value="MAJOR FACILITATOR SUPERFAMILY"/>
    <property type="match status" value="1"/>
</dbReference>
<feature type="transmembrane region" description="Helical" evidence="8">
    <location>
        <begin position="266"/>
        <end position="287"/>
    </location>
</feature>
<comment type="similarity">
    <text evidence="2">Belongs to the major facilitator superfamily. TCR/Tet family.</text>
</comment>
<dbReference type="Pfam" id="PF07690">
    <property type="entry name" value="MFS_1"/>
    <property type="match status" value="1"/>
</dbReference>
<keyword evidence="4 8" id="KW-0812">Transmembrane</keyword>
<feature type="transmembrane region" description="Helical" evidence="8">
    <location>
        <begin position="347"/>
        <end position="367"/>
    </location>
</feature>
<evidence type="ECO:0000256" key="2">
    <source>
        <dbReference type="ARBA" id="ARBA00007520"/>
    </source>
</evidence>
<gene>
    <name evidence="10" type="ORF">DM02DRAFT_657447</name>
</gene>
<evidence type="ECO:0000256" key="7">
    <source>
        <dbReference type="SAM" id="MobiDB-lite"/>
    </source>
</evidence>
<dbReference type="GO" id="GO:0022857">
    <property type="term" value="F:transmembrane transporter activity"/>
    <property type="evidence" value="ECO:0007669"/>
    <property type="project" value="InterPro"/>
</dbReference>
<dbReference type="InterPro" id="IPR020846">
    <property type="entry name" value="MFS_dom"/>
</dbReference>
<evidence type="ECO:0000259" key="9">
    <source>
        <dbReference type="PROSITE" id="PS50850"/>
    </source>
</evidence>
<feature type="transmembrane region" description="Helical" evidence="8">
    <location>
        <begin position="400"/>
        <end position="422"/>
    </location>
</feature>
<dbReference type="EMBL" id="KZ805416">
    <property type="protein sequence ID" value="PVH98321.1"/>
    <property type="molecule type" value="Genomic_DNA"/>
</dbReference>
<keyword evidence="3" id="KW-0813">Transport</keyword>
<reference evidence="10 11" key="1">
    <citation type="journal article" date="2018" name="Sci. Rep.">
        <title>Comparative genomics provides insights into the lifestyle and reveals functional heterogeneity of dark septate endophytic fungi.</title>
        <authorList>
            <person name="Knapp D.G."/>
            <person name="Nemeth J.B."/>
            <person name="Barry K."/>
            <person name="Hainaut M."/>
            <person name="Henrissat B."/>
            <person name="Johnson J."/>
            <person name="Kuo A."/>
            <person name="Lim J.H.P."/>
            <person name="Lipzen A."/>
            <person name="Nolan M."/>
            <person name="Ohm R.A."/>
            <person name="Tamas L."/>
            <person name="Grigoriev I.V."/>
            <person name="Spatafora J.W."/>
            <person name="Nagy L.G."/>
            <person name="Kovacs G.M."/>
        </authorList>
    </citation>
    <scope>NUCLEOTIDE SEQUENCE [LARGE SCALE GENOMIC DNA]</scope>
    <source>
        <strain evidence="10 11">DSE2036</strain>
    </source>
</reference>
<evidence type="ECO:0000256" key="6">
    <source>
        <dbReference type="ARBA" id="ARBA00023136"/>
    </source>
</evidence>
<evidence type="ECO:0000256" key="8">
    <source>
        <dbReference type="SAM" id="Phobius"/>
    </source>
</evidence>
<sequence length="544" mass="58219">MEKSLDNPPSEVGADVTESGSAPLPASPREDITAWKWTIICITLYLGALLYGLDTTVSADVQGPVYQDLGHIENLQWVGLGFPMASAATILFFTRGYGLFNVKYLVIFCFFVFEIGSALCGAAPTSNALIVGRVIAGVGGAGMYLGALTYISTFTTRAETPVYNALIGLSWGIGSILGPIVGGLLSASNATWRWAFYINLPCAALLLPAYIFLFPSRNPRPDLTIKEKLAIIDWLGAILNAATYVIFIIVVSFSGSVYAWGSEQSIALWVVFGACLIAFVLQQAFAVFTTTENRIFPVHFLKSRSMVLLFVVTGSGAAAFSITLYYIPLFFQFTKGDSALRAAVRLLPFICLFIFFVMAAGATLPIIGRYNLYYLVGGSLLLIGASFLNTIDTNTPSGHIYGYEILVAAGSGLVWQIGYAVALAKASPKDSSKALGFINLAQIGTTSLSLAIAGSLFQNLGFHELKRAFADYPYPDDYLRSALAGRISPVFTSNDETAIRIASVSVAETIRKMFAPAMAGAALLIASTLLMRFEKLSLGIAAAG</sequence>
<keyword evidence="11" id="KW-1185">Reference proteome</keyword>